<protein>
    <submittedName>
        <fullName evidence="1">10249_t:CDS:1</fullName>
    </submittedName>
</protein>
<gene>
    <name evidence="1" type="ORF">DHETER_LOCUS13377</name>
</gene>
<organism evidence="1 2">
    <name type="scientific">Dentiscutata heterogama</name>
    <dbReference type="NCBI Taxonomy" id="1316150"/>
    <lineage>
        <taxon>Eukaryota</taxon>
        <taxon>Fungi</taxon>
        <taxon>Fungi incertae sedis</taxon>
        <taxon>Mucoromycota</taxon>
        <taxon>Glomeromycotina</taxon>
        <taxon>Glomeromycetes</taxon>
        <taxon>Diversisporales</taxon>
        <taxon>Gigasporaceae</taxon>
        <taxon>Dentiscutata</taxon>
    </lineage>
</organism>
<dbReference type="EMBL" id="CAJVPU010036410">
    <property type="protein sequence ID" value="CAG8730029.1"/>
    <property type="molecule type" value="Genomic_DNA"/>
</dbReference>
<reference evidence="1" key="1">
    <citation type="submission" date="2021-06" db="EMBL/GenBank/DDBJ databases">
        <authorList>
            <person name="Kallberg Y."/>
            <person name="Tangrot J."/>
            <person name="Rosling A."/>
        </authorList>
    </citation>
    <scope>NUCLEOTIDE SEQUENCE</scope>
    <source>
        <strain evidence="1">IL203A</strain>
    </source>
</reference>
<feature type="non-terminal residue" evidence="1">
    <location>
        <position position="136"/>
    </location>
</feature>
<accession>A0ACA9PY19</accession>
<evidence type="ECO:0000313" key="2">
    <source>
        <dbReference type="Proteomes" id="UP000789702"/>
    </source>
</evidence>
<evidence type="ECO:0000313" key="1">
    <source>
        <dbReference type="EMBL" id="CAG8730029.1"/>
    </source>
</evidence>
<proteinExistence type="predicted"/>
<dbReference type="Proteomes" id="UP000789702">
    <property type="component" value="Unassembled WGS sequence"/>
</dbReference>
<sequence>MSKLKTTPPLVSLRSVNTAQEVEIRLHEPLIQKQGSRKKRIGLQILNALARLEVLLNKEEALAISEDAVQHLTQVRVCAKNSLFIDKAAVTKLNLNGFRFHEIPGVCSERRYIENYPIWLQELSEDFAAHMQEHGG</sequence>
<name>A0ACA9PY19_9GLOM</name>
<keyword evidence="2" id="KW-1185">Reference proteome</keyword>
<comment type="caution">
    <text evidence="1">The sequence shown here is derived from an EMBL/GenBank/DDBJ whole genome shotgun (WGS) entry which is preliminary data.</text>
</comment>